<feature type="chain" id="PRO_5035466564" evidence="18">
    <location>
        <begin position="28"/>
        <end position="3076"/>
    </location>
</feature>
<dbReference type="PROSITE" id="PS50026">
    <property type="entry name" value="EGF_3"/>
    <property type="match status" value="1"/>
</dbReference>
<evidence type="ECO:0000256" key="15">
    <source>
        <dbReference type="PROSITE-ProRule" id="PRU00076"/>
    </source>
</evidence>
<dbReference type="Gene3D" id="2.10.25.10">
    <property type="entry name" value="Laminin"/>
    <property type="match status" value="2"/>
</dbReference>
<evidence type="ECO:0000256" key="17">
    <source>
        <dbReference type="SAM" id="Phobius"/>
    </source>
</evidence>
<dbReference type="Gene3D" id="1.10.287.70">
    <property type="match status" value="1"/>
</dbReference>
<feature type="transmembrane region" description="Helical" evidence="17">
    <location>
        <begin position="2363"/>
        <end position="2386"/>
    </location>
</feature>
<dbReference type="FunFam" id="1.10.287.70:FF:000086">
    <property type="entry name" value="Polycystic kidney disease 2"/>
    <property type="match status" value="1"/>
</dbReference>
<dbReference type="GO" id="GO:0030154">
    <property type="term" value="P:cell differentiation"/>
    <property type="evidence" value="ECO:0007669"/>
    <property type="project" value="UniProtKB-ARBA"/>
</dbReference>
<comment type="similarity">
    <text evidence="2">Belongs to the polycystin family.</text>
</comment>
<keyword evidence="6 17" id="KW-0812">Transmembrane</keyword>
<comment type="similarity">
    <text evidence="3">Belongs to the G-protein coupled receptor 2 family. Adhesion G-protein coupled receptor (ADGR) subfamily.</text>
</comment>
<comment type="caution">
    <text evidence="15">Lacks conserved residue(s) required for the propagation of feature annotation.</text>
</comment>
<dbReference type="GO" id="GO:0060170">
    <property type="term" value="C:ciliary membrane"/>
    <property type="evidence" value="ECO:0007669"/>
    <property type="project" value="UniProtKB-SubCell"/>
</dbReference>
<feature type="transmembrane region" description="Helical" evidence="17">
    <location>
        <begin position="2928"/>
        <end position="2952"/>
    </location>
</feature>
<proteinExistence type="inferred from homology"/>
<evidence type="ECO:0000313" key="23">
    <source>
        <dbReference type="EMBL" id="CAH1257138.1"/>
    </source>
</evidence>
<keyword evidence="8" id="KW-0677">Repeat</keyword>
<feature type="domain" description="Ig-like" evidence="21">
    <location>
        <begin position="185"/>
        <end position="263"/>
    </location>
</feature>
<keyword evidence="4" id="KW-1003">Cell membrane</keyword>
<dbReference type="SMART" id="SM00409">
    <property type="entry name" value="IG"/>
    <property type="match status" value="1"/>
</dbReference>
<dbReference type="Gene3D" id="2.60.60.20">
    <property type="entry name" value="PLAT/LH2 domain"/>
    <property type="match status" value="1"/>
</dbReference>
<evidence type="ECO:0000259" key="22">
    <source>
        <dbReference type="PROSITE" id="PS51111"/>
    </source>
</evidence>
<dbReference type="InterPro" id="IPR003599">
    <property type="entry name" value="Ig_sub"/>
</dbReference>
<evidence type="ECO:0000256" key="6">
    <source>
        <dbReference type="ARBA" id="ARBA00022692"/>
    </source>
</evidence>
<dbReference type="PROSITE" id="PS50835">
    <property type="entry name" value="IG_LIKE"/>
    <property type="match status" value="1"/>
</dbReference>
<dbReference type="InterPro" id="IPR009030">
    <property type="entry name" value="Growth_fac_rcpt_cys_sf"/>
</dbReference>
<dbReference type="PROSITE" id="PS00022">
    <property type="entry name" value="EGF_1"/>
    <property type="match status" value="1"/>
</dbReference>
<dbReference type="SUPFAM" id="SSF57184">
    <property type="entry name" value="Growth factor receptor domain"/>
    <property type="match status" value="1"/>
</dbReference>
<evidence type="ECO:0000256" key="1">
    <source>
        <dbReference type="ARBA" id="ARBA00004272"/>
    </source>
</evidence>
<dbReference type="Pfam" id="PF02010">
    <property type="entry name" value="REJ"/>
    <property type="match status" value="1"/>
</dbReference>
<dbReference type="SUPFAM" id="SSF81324">
    <property type="entry name" value="Voltage-gated potassium channels"/>
    <property type="match status" value="1"/>
</dbReference>
<dbReference type="CDD" id="cd00054">
    <property type="entry name" value="EGF_CA"/>
    <property type="match status" value="2"/>
</dbReference>
<evidence type="ECO:0000256" key="11">
    <source>
        <dbReference type="ARBA" id="ARBA00023157"/>
    </source>
</evidence>
<dbReference type="InterPro" id="IPR049883">
    <property type="entry name" value="NOTCH1_EGF-like"/>
</dbReference>
<dbReference type="Gene3D" id="2.60.40.10">
    <property type="entry name" value="Immunoglobulins"/>
    <property type="match status" value="1"/>
</dbReference>
<keyword evidence="24" id="KW-1185">Reference proteome</keyword>
<dbReference type="SMART" id="SM00308">
    <property type="entry name" value="LH2"/>
    <property type="match status" value="1"/>
</dbReference>
<gene>
    <name evidence="23" type="primary">PKDREJ</name>
    <name evidence="23" type="ORF">BLAG_LOCUS15161</name>
</gene>
<name>A0A8J9ZKK5_BRALA</name>
<keyword evidence="13" id="KW-0966">Cell projection</keyword>
<evidence type="ECO:0000259" key="21">
    <source>
        <dbReference type="PROSITE" id="PS50835"/>
    </source>
</evidence>
<keyword evidence="7 18" id="KW-0732">Signal</keyword>
<dbReference type="SMART" id="SM00303">
    <property type="entry name" value="GPS"/>
    <property type="match status" value="1"/>
</dbReference>
<dbReference type="GO" id="GO:0005262">
    <property type="term" value="F:calcium channel activity"/>
    <property type="evidence" value="ECO:0007669"/>
    <property type="project" value="TreeGrafter"/>
</dbReference>
<dbReference type="InterPro" id="IPR001024">
    <property type="entry name" value="PLAT/LH2_dom"/>
</dbReference>
<dbReference type="PROSITE" id="PS01187">
    <property type="entry name" value="EGF_CA"/>
    <property type="match status" value="2"/>
</dbReference>
<dbReference type="SUPFAM" id="SSF49723">
    <property type="entry name" value="Lipase/lipooxygenase domain (PLAT/LH2 domain)"/>
    <property type="match status" value="1"/>
</dbReference>
<dbReference type="Pfam" id="PF07645">
    <property type="entry name" value="EGF_CA"/>
    <property type="match status" value="2"/>
</dbReference>
<dbReference type="Pfam" id="PF20519">
    <property type="entry name" value="Polycystin_dom"/>
    <property type="match status" value="1"/>
</dbReference>
<accession>A0A8J9ZKK5</accession>
<dbReference type="SMART" id="SM00181">
    <property type="entry name" value="EGF"/>
    <property type="match status" value="4"/>
</dbReference>
<keyword evidence="11" id="KW-1015">Disulfide bond</keyword>
<dbReference type="Pfam" id="PF01825">
    <property type="entry name" value="GPS"/>
    <property type="match status" value="1"/>
</dbReference>
<dbReference type="OrthoDB" id="10264154at2759"/>
<dbReference type="Gene3D" id="2.170.300.10">
    <property type="entry name" value="Tie2 ligand-binding domain superfamily"/>
    <property type="match status" value="1"/>
</dbReference>
<dbReference type="CDD" id="cd00055">
    <property type="entry name" value="EGF_Lam"/>
    <property type="match status" value="1"/>
</dbReference>
<dbReference type="InterPro" id="IPR046338">
    <property type="entry name" value="GAIN_dom_sf"/>
</dbReference>
<dbReference type="SUPFAM" id="SSF48726">
    <property type="entry name" value="Immunoglobulin"/>
    <property type="match status" value="1"/>
</dbReference>
<dbReference type="PROSITE" id="PS50095">
    <property type="entry name" value="PLAT"/>
    <property type="match status" value="1"/>
</dbReference>
<evidence type="ECO:0000259" key="20">
    <source>
        <dbReference type="PROSITE" id="PS50095"/>
    </source>
</evidence>
<dbReference type="InterPro" id="IPR001881">
    <property type="entry name" value="EGF-like_Ca-bd_dom"/>
</dbReference>
<feature type="domain" description="REJ" evidence="22">
    <location>
        <begin position="995"/>
        <end position="1725"/>
    </location>
</feature>
<feature type="domain" description="PLAT" evidence="20">
    <location>
        <begin position="2008"/>
        <end position="2127"/>
    </location>
</feature>
<evidence type="ECO:0000259" key="19">
    <source>
        <dbReference type="PROSITE" id="PS50026"/>
    </source>
</evidence>
<evidence type="ECO:0000256" key="4">
    <source>
        <dbReference type="ARBA" id="ARBA00022475"/>
    </source>
</evidence>
<evidence type="ECO:0000313" key="24">
    <source>
        <dbReference type="Proteomes" id="UP000838412"/>
    </source>
</evidence>
<feature type="transmembrane region" description="Helical" evidence="17">
    <location>
        <begin position="2745"/>
        <end position="2765"/>
    </location>
</feature>
<reference evidence="23" key="1">
    <citation type="submission" date="2022-01" db="EMBL/GenBank/DDBJ databases">
        <authorList>
            <person name="Braso-Vives M."/>
        </authorList>
    </citation>
    <scope>NUCLEOTIDE SEQUENCE</scope>
</reference>
<evidence type="ECO:0000256" key="9">
    <source>
        <dbReference type="ARBA" id="ARBA00022989"/>
    </source>
</evidence>
<dbReference type="SMART" id="SM00179">
    <property type="entry name" value="EGF_CA"/>
    <property type="match status" value="2"/>
</dbReference>
<dbReference type="InterPro" id="IPR002859">
    <property type="entry name" value="PKD/REJ-like"/>
</dbReference>
<evidence type="ECO:0000256" key="13">
    <source>
        <dbReference type="ARBA" id="ARBA00023273"/>
    </source>
</evidence>
<dbReference type="InterPro" id="IPR036179">
    <property type="entry name" value="Ig-like_dom_sf"/>
</dbReference>
<evidence type="ECO:0000256" key="16">
    <source>
        <dbReference type="SAM" id="MobiDB-lite"/>
    </source>
</evidence>
<dbReference type="SUPFAM" id="SSF57196">
    <property type="entry name" value="EGF/Laminin"/>
    <property type="match status" value="2"/>
</dbReference>
<dbReference type="Gene3D" id="1.20.120.350">
    <property type="entry name" value="Voltage-gated potassium channels. Chain C"/>
    <property type="match status" value="1"/>
</dbReference>
<dbReference type="InterPro" id="IPR000152">
    <property type="entry name" value="EGF-type_Asp/Asn_hydroxyl_site"/>
</dbReference>
<keyword evidence="9 17" id="KW-1133">Transmembrane helix</keyword>
<feature type="transmembrane region" description="Helical" evidence="17">
    <location>
        <begin position="2214"/>
        <end position="2237"/>
    </location>
</feature>
<feature type="transmembrane region" description="Helical" evidence="17">
    <location>
        <begin position="2398"/>
        <end position="2429"/>
    </location>
</feature>
<dbReference type="InterPro" id="IPR013122">
    <property type="entry name" value="PKD1_2_channel"/>
</dbReference>
<dbReference type="InterPro" id="IPR007110">
    <property type="entry name" value="Ig-like_dom"/>
</dbReference>
<keyword evidence="10 17" id="KW-0472">Membrane</keyword>
<evidence type="ECO:0000256" key="12">
    <source>
        <dbReference type="ARBA" id="ARBA00023180"/>
    </source>
</evidence>
<dbReference type="InterPro" id="IPR036392">
    <property type="entry name" value="PLAT/LH2_dom_sf"/>
</dbReference>
<dbReference type="InterPro" id="IPR027359">
    <property type="entry name" value="Volt_channel_dom_sf"/>
</dbReference>
<dbReference type="Proteomes" id="UP000838412">
    <property type="component" value="Chromosome 3"/>
</dbReference>
<dbReference type="CDD" id="cd01752">
    <property type="entry name" value="PLAT_polycystin"/>
    <property type="match status" value="1"/>
</dbReference>
<dbReference type="InterPro" id="IPR002049">
    <property type="entry name" value="LE_dom"/>
</dbReference>
<protein>
    <submittedName>
        <fullName evidence="23">PKDREJ protein</fullName>
    </submittedName>
</protein>
<dbReference type="InterPro" id="IPR014010">
    <property type="entry name" value="REJ_dom"/>
</dbReference>
<dbReference type="FunFam" id="2.60.60.20:FF:000016">
    <property type="entry name" value="Polycystin family receptor for egg jelly"/>
    <property type="match status" value="1"/>
</dbReference>
<organism evidence="23 24">
    <name type="scientific">Branchiostoma lanceolatum</name>
    <name type="common">Common lancelet</name>
    <name type="synonym">Amphioxus lanceolatum</name>
    <dbReference type="NCBI Taxonomy" id="7740"/>
    <lineage>
        <taxon>Eukaryota</taxon>
        <taxon>Metazoa</taxon>
        <taxon>Chordata</taxon>
        <taxon>Cephalochordata</taxon>
        <taxon>Leptocardii</taxon>
        <taxon>Amphioxiformes</taxon>
        <taxon>Branchiostomatidae</taxon>
        <taxon>Branchiostoma</taxon>
    </lineage>
</organism>
<dbReference type="PROSITE" id="PS01186">
    <property type="entry name" value="EGF_2"/>
    <property type="match status" value="2"/>
</dbReference>
<dbReference type="InterPro" id="IPR051223">
    <property type="entry name" value="Polycystin"/>
</dbReference>
<evidence type="ECO:0000256" key="3">
    <source>
        <dbReference type="ARBA" id="ARBA00007343"/>
    </source>
</evidence>
<feature type="transmembrane region" description="Helical" evidence="17">
    <location>
        <begin position="2785"/>
        <end position="2806"/>
    </location>
</feature>
<dbReference type="InterPro" id="IPR003915">
    <property type="entry name" value="PKD_2"/>
</dbReference>
<feature type="domain" description="EGF-like" evidence="19">
    <location>
        <begin position="28"/>
        <end position="68"/>
    </location>
</feature>
<dbReference type="InterPro" id="IPR042060">
    <property type="entry name" value="PLAT_polycystin1"/>
</dbReference>
<evidence type="ECO:0000256" key="14">
    <source>
        <dbReference type="PIRSR" id="PIRSR603915-2"/>
    </source>
</evidence>
<feature type="signal peptide" evidence="18">
    <location>
        <begin position="1"/>
        <end position="27"/>
    </location>
</feature>
<dbReference type="EMBL" id="OV696688">
    <property type="protein sequence ID" value="CAH1257138.1"/>
    <property type="molecule type" value="Genomic_DNA"/>
</dbReference>
<sequence>MRSWRQAVFQRLLLAATLMLQVYVAYSDVDECADGTDDCAQVCTNTDGSFTCSCWSGFTLQHNGQYCDGPKIDLYMEVILPITKDSIWDDRTKMSCRPEMEGLTIINGYHIGMKLDTGYGTNINYLTYGTQYETRTNSDGVPYGLELRNAAGNFRPNAYYCKTTRNGLTREIIAPVTLGEAYYRPKEFTVTVNIGESATLEMVLKNAIPGGHDGSTEWRRDGSVLPGVDNDCNLTISNAQMSDEGVYECYLTGRYSENKQGIARLIVRECPEGKWGPPSCTADCVECHWPQGICDDETGQCICFPGFGGLNCETLCPYGYFGDSCIGRCSGGCLAKLFCGPDPLGCRCYPGTKPDPNSIKPCDDQCSDGAYGPDCLYTCGHCAGGHIKCHYRTGRCSSGCTAGWEGESCHDDKDECSLGTDNCEQICNNTAGSFTCSCNEGYRLSSNGWDCIGILTSLTIAATQAEHGGNSVTSDDAEIGYLATDHNITLVVSQVTGDIESSSWTLDGVDTPTVFTLPAGVYSVTGNVSNEYSNQTRQMTFTVVECIHGVYLFHVGTEGELPDNVSPPTGYAVCQYPVRFLVLVKQVGYNASYTVNIGDSTSFEIPTLVNYTQAGNMTIYEHLVPYNLSDYQLYNFTHTFLDREISNMTVRGENVVSVGVSSVLMTAQWPVTSIYVPDFGFETYPEPVVFDIYLLDTQLPTDLYYHASYGDGNSDTEIYVGDEYSPSHPRFTVTHLYIPGSYVSHITVYNKVSSTDGTIYVTQDFQFFVMNITAYSKFSQVENGQVLYQGVYREGQGPDESVFPGPPLLMPVEFEYEVPQGTKDDVLQSSWYVDDVLIPDTMNLSYTFNHLGSFLIDAVAVNQYSYMIGEFQVDVYETITDLFIANNGPVYIGDLTYICVFAKTPGTASTYVLQLFEGDPNPVTIDSPIKNDTLLSEVERIFQTVNFPFSLSDMHMTLHSFLYPSAGTYHVRLDASNAISTGFSETAATVQLIPCFKPVVHINDGGTSSPTHPTPYRRDQDIEFFVSIQLNCPGVKQRTFEWKAYEMSELQMIPQPANEIQLNVEMANGTNQIILPKHTIGYGRYILAFYLTEIKLEIHEGHDTEPEISNSDFTWFEVVESPMVTRISGGSLLSTGWNSTFKVNASGSYDPDAPVSEATSGLTFKWQCRHANETFPDDSDDETAGGCLGLIGMVWPVQNSSDPVLVVPAMSLEGGKTYVFRLTMTKPGRPSDSFAEKTIVVLQGHPPTLEGIWCLQNCGRYLNPSERLIVSGRCMDCTPETRPRYLWSLVPEPGSSKQNIAWETETLTGRNKAFLSVQANTFQVAELAETFTLRIEVFSWSGASAFALYSFTTNAPPTMGTCAVIPDTGTVMETLFQIKCSGFMDDNVPLKYRFFAIIGEEISETGESSQGNMVYYGMDSKSPPIYLPLGDKNKNYLVTIVITVSDTEGASSRITTTVQVNEPEEMEDTATLLANTDSELSGLLEAGDTSAAVEIVNMVTSVINAREDTGTGKQEEEEKKQLRGVLVDSLNKLPIQTLDNLRQTSAAMAQATEKDEELSEDAQVSAASKMEEMASFLQTKTQEGTTGGAEVQSAAEVLVAGVANIVKAAATKAPKEGRETDEEVAPSVSASSSTVMKQSLKAIAEVQEAILSTKAPGEEPTVLSTPTLAVMVLREERWDFKGGVKLQESHGSWFSLPTGENLFDDDSVRFDQVIDMHMNHFDNNPYQWAANVSLEQKVASLDFSSLGDHIPARKLPEKIDIAIPRDSSWDVWNIIKLPNDIFGIKAFINFNVSAQYESHVVNVLVRPSIPDAKVTLYLRENANPTYSNYTAVGNLPLEVDYAVEVGAGGNITADPYLWQIGVLNSTSTYYLGITYNESALDAAAAEENLVLELMMFSTTCLYFNETSSAWEDEGCQVGPLTTPNRTHCICDHLTPFGSKFFFPPNKIDILASLMKFKNLADNPVVTIVVAVILVLYLMAVFWARRKDKEDETKVETMALHDLDPMDMYRYNVTIITGFRRHAGTTASVSLRLIGEEDESETHMVSDPVGDRTVLERGSIDSFLVTTRDSLGDLKEIMVWHNNGGSNPSWFLSRIMVQDLQTKQRWYFICNSWLAVDMGDQEVEKHICVATEAELHQASTLFATKAVFALQDDHLWFSILARPARSRFTRVQRLTCCVSVLLCQMLTNIIFYGTGDETPGQDMNIGGFRITWKELVIGVESAVIAFPINFAIVALFKYSAEKPEREKKEERKRCSWAWKCCCKGANSEKRRPRTKSVPKYGKKETLEDPENVADPENVVIEASDGDATPGDHVRRVHRKKKSLKTRIRSCCCWFSPSEPDSELTEEEKARLFVKGRDRCELPWWCVYVAWLLAILACLTAAFFTLLYGMAYGRQKSIDWLVSMIIGFLQGVFVVQPLKMLFIAAIVAVIIKKLDEESWEPIVPEKHLVDSESWTSLDIQQFRKDLQKRREDPVYKPPPPKDLEKVRAARKKNDAMFFIVYETASFMLFAFLILTIAHTMVDPNAFHLGTNTHETFLGDVEEIQDRYDVYLWLEEEIFMNLYDFDSPFTADGQSVVVGSVRMRQVRVSTEKCTARNSGVMGTRLLSLYFDFCGEDYTSDNAVTEHFLPGWVNAPKTANFTPDTSSPWVYQHTDTVWLSSGYGTGGYVADFNVKTANAYFQLYNLEDLKWIDGQTRAVFIDFMVYNANVDLFCLVSVLIETPETGNAHAASTVRMIRLYQYRHAIDTVLLIFQVAYTLMTIYDIYYAVRRICTQRWAYFKDVWNLLDFLIIFLSLIAFAAFGARMILTYQALASFRKNKSAFLNLVPVIVAQEVLLAVVAIIAFIGCMRCCRLLRGNNSLYLIEATFKRSMAPLMSHGLMIVIMMIGYAMFGNLAFGRQVESYSSLPRALVTVLNFAIGAYEMDDYVASPAMGSIFFISFIFSMGFILLNFFAAIMMDIFAAEKEEFEVPKEGEIVTYTIERVKSILAFKKSRRDDDDDKDLSGLNLLSSPLIRRRGANLGVDMSEYSFDDVEQGSQPSPSAESLGFQPMLDWPPRGTRFRNVSTVHIKKDSDLRHRIV</sequence>
<evidence type="ECO:0000256" key="8">
    <source>
        <dbReference type="ARBA" id="ARBA00022737"/>
    </source>
</evidence>
<feature type="transmembrane region" description="Helical" evidence="17">
    <location>
        <begin position="2173"/>
        <end position="2194"/>
    </location>
</feature>
<dbReference type="PANTHER" id="PTHR10877">
    <property type="entry name" value="POLYCYSTIN FAMILY MEMBER"/>
    <property type="match status" value="1"/>
</dbReference>
<evidence type="ECO:0000256" key="10">
    <source>
        <dbReference type="ARBA" id="ARBA00023136"/>
    </source>
</evidence>
<dbReference type="InterPro" id="IPR000742">
    <property type="entry name" value="EGF"/>
</dbReference>
<feature type="disulfide bond" evidence="14">
    <location>
        <begin position="2590"/>
        <end position="2610"/>
    </location>
</feature>
<dbReference type="GO" id="GO:0005509">
    <property type="term" value="F:calcium ion binding"/>
    <property type="evidence" value="ECO:0007669"/>
    <property type="project" value="InterPro"/>
</dbReference>
<dbReference type="InterPro" id="IPR018097">
    <property type="entry name" value="EGF_Ca-bd_CS"/>
</dbReference>
<evidence type="ECO:0000256" key="7">
    <source>
        <dbReference type="ARBA" id="ARBA00022729"/>
    </source>
</evidence>
<dbReference type="GO" id="GO:0050982">
    <property type="term" value="P:detection of mechanical stimulus"/>
    <property type="evidence" value="ECO:0007669"/>
    <property type="project" value="TreeGrafter"/>
</dbReference>
<feature type="transmembrane region" description="Helical" evidence="17">
    <location>
        <begin position="2875"/>
        <end position="2893"/>
    </location>
</feature>
<dbReference type="Pfam" id="PF01477">
    <property type="entry name" value="PLAT"/>
    <property type="match status" value="1"/>
</dbReference>
<keyword evidence="5 15" id="KW-0245">EGF-like domain</keyword>
<feature type="transmembrane region" description="Helical" evidence="17">
    <location>
        <begin position="1964"/>
        <end position="1983"/>
    </location>
</feature>
<dbReference type="PANTHER" id="PTHR10877:SF194">
    <property type="entry name" value="LOCATION OF VULVA DEFECTIVE 1"/>
    <property type="match status" value="1"/>
</dbReference>
<dbReference type="PRINTS" id="PR01433">
    <property type="entry name" value="POLYCYSTIN2"/>
</dbReference>
<feature type="transmembrane region" description="Helical" evidence="17">
    <location>
        <begin position="2818"/>
        <end position="2842"/>
    </location>
</feature>
<keyword evidence="12" id="KW-0325">Glycoprotein</keyword>
<dbReference type="PROSITE" id="PS51111">
    <property type="entry name" value="REJ"/>
    <property type="match status" value="1"/>
</dbReference>
<evidence type="ECO:0000256" key="5">
    <source>
        <dbReference type="ARBA" id="ARBA00022536"/>
    </source>
</evidence>
<dbReference type="InterPro" id="IPR046791">
    <property type="entry name" value="Polycystin_dom"/>
</dbReference>
<evidence type="ECO:0000256" key="2">
    <source>
        <dbReference type="ARBA" id="ARBA00007200"/>
    </source>
</evidence>
<dbReference type="InterPro" id="IPR000203">
    <property type="entry name" value="GPS"/>
</dbReference>
<feature type="transmembrane region" description="Helical" evidence="17">
    <location>
        <begin position="2493"/>
        <end position="2515"/>
    </location>
</feature>
<dbReference type="Gene3D" id="2.60.220.50">
    <property type="match status" value="1"/>
</dbReference>
<evidence type="ECO:0000256" key="18">
    <source>
        <dbReference type="SAM" id="SignalP"/>
    </source>
</evidence>
<dbReference type="PROSITE" id="PS00010">
    <property type="entry name" value="ASX_HYDROXYL"/>
    <property type="match status" value="1"/>
</dbReference>
<comment type="subcellular location">
    <subcellularLocation>
        <location evidence="1">Cell projection</location>
        <location evidence="1">Cilium membrane</location>
        <topology evidence="1">Multi-pass membrane protein</topology>
    </subcellularLocation>
</comment>
<dbReference type="Pfam" id="PF08016">
    <property type="entry name" value="PKD_channel"/>
    <property type="match status" value="1"/>
</dbReference>
<dbReference type="InterPro" id="IPR013783">
    <property type="entry name" value="Ig-like_fold"/>
</dbReference>
<feature type="region of interest" description="Disordered" evidence="16">
    <location>
        <begin position="2267"/>
        <end position="2288"/>
    </location>
</feature>